<dbReference type="Proteomes" id="UP001296104">
    <property type="component" value="Unassembled WGS sequence"/>
</dbReference>
<protein>
    <recommendedName>
        <fullName evidence="4">DUF3433 domain containing protein</fullName>
    </recommendedName>
</protein>
<feature type="transmembrane region" description="Helical" evidence="1">
    <location>
        <begin position="46"/>
        <end position="67"/>
    </location>
</feature>
<dbReference type="PANTHER" id="PTHR37544">
    <property type="entry name" value="SPRAY-RELATED"/>
    <property type="match status" value="1"/>
</dbReference>
<comment type="caution">
    <text evidence="2">The sequence shown here is derived from an EMBL/GenBank/DDBJ whole genome shotgun (WGS) entry which is preliminary data.</text>
</comment>
<feature type="transmembrane region" description="Helical" evidence="1">
    <location>
        <begin position="659"/>
        <end position="681"/>
    </location>
</feature>
<dbReference type="PANTHER" id="PTHR37544:SF3">
    <property type="entry name" value="SPRAY"/>
    <property type="match status" value="1"/>
</dbReference>
<feature type="transmembrane region" description="Helical" evidence="1">
    <location>
        <begin position="88"/>
        <end position="109"/>
    </location>
</feature>
<feature type="transmembrane region" description="Helical" evidence="1">
    <location>
        <begin position="520"/>
        <end position="542"/>
    </location>
</feature>
<evidence type="ECO:0000313" key="3">
    <source>
        <dbReference type="Proteomes" id="UP001296104"/>
    </source>
</evidence>
<dbReference type="InterPro" id="IPR021840">
    <property type="entry name" value="DUF3433"/>
</dbReference>
<keyword evidence="3" id="KW-1185">Reference proteome</keyword>
<feature type="transmembrane region" description="Helical" evidence="1">
    <location>
        <begin position="129"/>
        <end position="148"/>
    </location>
</feature>
<proteinExistence type="predicted"/>
<evidence type="ECO:0000313" key="2">
    <source>
        <dbReference type="EMBL" id="CAK4033135.1"/>
    </source>
</evidence>
<keyword evidence="1" id="KW-0472">Membrane</keyword>
<reference evidence="2" key="1">
    <citation type="submission" date="2023-11" db="EMBL/GenBank/DDBJ databases">
        <authorList>
            <person name="Alioto T."/>
            <person name="Alioto T."/>
            <person name="Gomez Garrido J."/>
        </authorList>
    </citation>
    <scope>NUCLEOTIDE SEQUENCE</scope>
</reference>
<feature type="transmembrane region" description="Helical" evidence="1">
    <location>
        <begin position="701"/>
        <end position="721"/>
    </location>
</feature>
<name>A0AAI8Z5M1_9PEZI</name>
<gene>
    <name evidence="2" type="ORF">LECACI_7A008293</name>
</gene>
<dbReference type="EMBL" id="CAVMBE010000078">
    <property type="protein sequence ID" value="CAK4033135.1"/>
    <property type="molecule type" value="Genomic_DNA"/>
</dbReference>
<organism evidence="2 3">
    <name type="scientific">Lecanosticta acicola</name>
    <dbReference type="NCBI Taxonomy" id="111012"/>
    <lineage>
        <taxon>Eukaryota</taxon>
        <taxon>Fungi</taxon>
        <taxon>Dikarya</taxon>
        <taxon>Ascomycota</taxon>
        <taxon>Pezizomycotina</taxon>
        <taxon>Dothideomycetes</taxon>
        <taxon>Dothideomycetidae</taxon>
        <taxon>Mycosphaerellales</taxon>
        <taxon>Mycosphaerellaceae</taxon>
        <taxon>Lecanosticta</taxon>
    </lineage>
</organism>
<dbReference type="Pfam" id="PF11915">
    <property type="entry name" value="DUF3433"/>
    <property type="match status" value="2"/>
</dbReference>
<evidence type="ECO:0008006" key="4">
    <source>
        <dbReference type="Google" id="ProtNLM"/>
    </source>
</evidence>
<feature type="transmembrane region" description="Helical" evidence="1">
    <location>
        <begin position="763"/>
        <end position="787"/>
    </location>
</feature>
<accession>A0AAI8Z5M1</accession>
<feature type="transmembrane region" description="Helical" evidence="1">
    <location>
        <begin position="155"/>
        <end position="173"/>
    </location>
</feature>
<keyword evidence="1" id="KW-0812">Transmembrane</keyword>
<dbReference type="AlphaFoldDB" id="A0AAI8Z5M1"/>
<feature type="transmembrane region" description="Helical" evidence="1">
    <location>
        <begin position="1155"/>
        <end position="1180"/>
    </location>
</feature>
<evidence type="ECO:0000256" key="1">
    <source>
        <dbReference type="SAM" id="Phobius"/>
    </source>
</evidence>
<sequence length="1272" mass="140120">MFQKPLPKPPKDVSVTVKTLNTFDAGKHSRKPKPKSWRPITLRAPFLGSLILATAGLVFVVQWLLVVSQRDQGIIFAEDINDLPLSRSFSYLYLPTVVSVIYSFLWTWVDLDVKRLEPYFQLSKHKAAAGADSILLSYPLEFLVTIPLNAFKRKHWSVLTASLITILVFWGLTPTQAGIFAVRTVKIDTRANATYSTDYTPISKQGNLTSIYAQSVYNIAWLDETLPPFMTRSYALSPFGPSMATTANQTASNFTGLTTLYSIDVLCEEATLWNRSGTWRYNSSTGCSFTGPRYRPNGGTDLSKPFDTIYVGYQNEDGFADYDLSSDCGPEFFHLFFVRWSKSTPLAIKSAQEPGDLDPSQANETALFCHANYFQQRVNATITLPSNSVIQAQPVGSKSALPPDLFNVSTFEWSMNSGEEPVASRGDYPTTSFPDQKTELTDLPVNLAYIPKMAPFAIATDPQEAEAYLDAETLRLSYQSAYRLLFARQLVDILGRGQNGKTDEIGHRAYTTQAVIIVPAFAYAVTILLACIGTLATILLILSSRRPNQLAKDPATIGELMELVAEDSSSTATFSRVRNDNSCELASKLSRATFRIHPSQIGSSNAKVSLSCVSQDTGDECHVDIADDMSSSTAESSCEDRRFTSGNVRPTEMKLSVGWLFLAIQIAAFAAFLALFIQANTHGGLPLPSSSTMTRQVVENYIPIALATFLEPFWLVLNRLLGLLQPFEELRKGNASASNSIELDYSSLPPQLLLARALRAGHYVLGLLCSMALLANALSVALGGIMYEGTMSMTHTDIFICHKDARIRALNGTGLPFNTNQTANSQGGTTSAPFYREMSNLTAGTPLPPWADVQYAYVPIDISSANDTASLRLTTQAFGASLDCQAVQTTGDDRYTMSFDPDAAVIYLSLTVKNSEGQEIDCTNSKPWTRSYSTAQTSLDYVRDSQSGHVALELNGMLASNTSRENNLFCRQHFLSGWIRADWKAIGGKNASISDRGLPNMSLQSVNATLLLCKPLIHIGPAEIVVDSTGRVQRLLSANTTSSSSPSSLDQYFTSTPQDLIAQANQFLIDSDATWHNDAFPSDYINYLMREIQPDTSLLDPSSPVPPANRTAASLSEIYARLFAILLSTNADQLLVDTPQDKKTTVQITNPETRILISTPAFLVTELILLAYIATTILFYKRRPWRILPRLPSTVASNIAFFAGSRALQEQQTGMRREERKRTRESWRWGYGKFVDVTGKEGIGIEREPFVGVVSALQKKNVETRMRGQNGQ</sequence>
<keyword evidence="1" id="KW-1133">Transmembrane helix</keyword>